<dbReference type="Proteomes" id="UP000667802">
    <property type="component" value="Unassembled WGS sequence"/>
</dbReference>
<gene>
    <name evidence="2" type="ORF">G7B40_037320</name>
</gene>
<sequence length="68" mass="7487">MTADGFWQNAAWETLDEFADCEDDNSASTTYSQTQSVPEPTATSGLLIIAVMALAARLKRRYSTIKNL</sequence>
<evidence type="ECO:0000256" key="1">
    <source>
        <dbReference type="SAM" id="Phobius"/>
    </source>
</evidence>
<keyword evidence="1" id="KW-1133">Transmembrane helix</keyword>
<dbReference type="EMBL" id="JAALHA020000031">
    <property type="protein sequence ID" value="MDR9900171.1"/>
    <property type="molecule type" value="Genomic_DNA"/>
</dbReference>
<evidence type="ECO:0000313" key="3">
    <source>
        <dbReference type="Proteomes" id="UP000667802"/>
    </source>
</evidence>
<comment type="caution">
    <text evidence="2">The sequence shown here is derived from an EMBL/GenBank/DDBJ whole genome shotgun (WGS) entry which is preliminary data.</text>
</comment>
<reference evidence="3" key="1">
    <citation type="journal article" date="2021" name="Science">
        <title>Hunting the eagle killer: A cyanobacterial neurotoxin causes vacuolar myelinopathy.</title>
        <authorList>
            <person name="Breinlinger S."/>
            <person name="Phillips T.J."/>
            <person name="Haram B.N."/>
            <person name="Mares J."/>
            <person name="Martinez Yerena J.A."/>
            <person name="Hrouzek P."/>
            <person name="Sobotka R."/>
            <person name="Henderson W.M."/>
            <person name="Schmieder P."/>
            <person name="Williams S.M."/>
            <person name="Lauderdale J.D."/>
            <person name="Wilde H.D."/>
            <person name="Gerrin W."/>
            <person name="Kust A."/>
            <person name="Washington J.W."/>
            <person name="Wagner C."/>
            <person name="Geier B."/>
            <person name="Liebeke M."/>
            <person name="Enke H."/>
            <person name="Niedermeyer T.H.J."/>
            <person name="Wilde S.B."/>
        </authorList>
    </citation>
    <scope>NUCLEOTIDE SEQUENCE [LARGE SCALE GENOMIC DNA]</scope>
    <source>
        <strain evidence="3">Thurmond2011</strain>
    </source>
</reference>
<dbReference type="RefSeq" id="WP_310834412.1">
    <property type="nucleotide sequence ID" value="NZ_JAALHA020000031.1"/>
</dbReference>
<keyword evidence="1" id="KW-0812">Transmembrane</keyword>
<keyword evidence="3" id="KW-1185">Reference proteome</keyword>
<dbReference type="NCBIfam" id="TIGR02595">
    <property type="entry name" value="PEP_CTERM"/>
    <property type="match status" value="1"/>
</dbReference>
<dbReference type="AlphaFoldDB" id="A0AAP5M9G4"/>
<name>A0AAP5M9G4_9CYAN</name>
<evidence type="ECO:0000313" key="2">
    <source>
        <dbReference type="EMBL" id="MDR9900171.1"/>
    </source>
</evidence>
<protein>
    <submittedName>
        <fullName evidence="2">PEP-CTERM sorting domain-containing protein</fullName>
    </submittedName>
</protein>
<feature type="transmembrane region" description="Helical" evidence="1">
    <location>
        <begin position="41"/>
        <end position="58"/>
    </location>
</feature>
<proteinExistence type="predicted"/>
<dbReference type="InterPro" id="IPR013424">
    <property type="entry name" value="Ice-binding_C"/>
</dbReference>
<accession>A0AAP5M9G4</accession>
<keyword evidence="1" id="KW-0472">Membrane</keyword>
<organism evidence="2 3">
    <name type="scientific">Aetokthonos hydrillicola Thurmond2011</name>
    <dbReference type="NCBI Taxonomy" id="2712845"/>
    <lineage>
        <taxon>Bacteria</taxon>
        <taxon>Bacillati</taxon>
        <taxon>Cyanobacteriota</taxon>
        <taxon>Cyanophyceae</taxon>
        <taxon>Nostocales</taxon>
        <taxon>Hapalosiphonaceae</taxon>
        <taxon>Aetokthonos</taxon>
    </lineage>
</organism>